<feature type="transmembrane region" description="Helical" evidence="2">
    <location>
        <begin position="581"/>
        <end position="604"/>
    </location>
</feature>
<evidence type="ECO:0000313" key="3">
    <source>
        <dbReference type="EMBL" id="CCE98422.1"/>
    </source>
</evidence>
<dbReference type="eggNOG" id="COG1357">
    <property type="taxonomic scope" value="Bacteria"/>
</dbReference>
<protein>
    <recommendedName>
        <fullName evidence="5">Pentapeptide repeat-containing protein</fullName>
    </recommendedName>
</protein>
<keyword evidence="2" id="KW-0472">Membrane</keyword>
<feature type="compositionally biased region" description="Basic and acidic residues" evidence="1">
    <location>
        <begin position="1"/>
        <end position="10"/>
    </location>
</feature>
<feature type="transmembrane region" description="Helical" evidence="2">
    <location>
        <begin position="510"/>
        <end position="529"/>
    </location>
</feature>
<dbReference type="EMBL" id="HE616890">
    <property type="protein sequence ID" value="CCE98422.1"/>
    <property type="molecule type" value="Genomic_DNA"/>
</dbReference>
<dbReference type="Gene3D" id="2.160.20.80">
    <property type="entry name" value="E3 ubiquitin-protein ligase SopA"/>
    <property type="match status" value="1"/>
</dbReference>
<proteinExistence type="predicted"/>
<gene>
    <name evidence="3" type="ordered locus">SFHH103_03931</name>
</gene>
<evidence type="ECO:0000256" key="2">
    <source>
        <dbReference type="SAM" id="Phobius"/>
    </source>
</evidence>
<evidence type="ECO:0000313" key="4">
    <source>
        <dbReference type="Proteomes" id="UP000007735"/>
    </source>
</evidence>
<dbReference type="HOGENOM" id="CLU_446792_0_0_5"/>
<evidence type="ECO:0008006" key="5">
    <source>
        <dbReference type="Google" id="ProtNLM"/>
    </source>
</evidence>
<reference evidence="3 4" key="1">
    <citation type="journal article" date="2012" name="J. Bacteriol.">
        <title>Genome sequence of the soybean symbiont Sinorhizobium fredii HH103.</title>
        <authorList>
            <person name="Weidner S."/>
            <person name="Becker A."/>
            <person name="Bonilla I."/>
            <person name="Jaenicke S."/>
            <person name="Lloret J."/>
            <person name="Margaret I."/>
            <person name="Puhler A."/>
            <person name="Ruiz-Sainz J.E."/>
            <person name="Schneiker-Bekel S."/>
            <person name="Szczepanowski R."/>
            <person name="Vinardell J.M."/>
            <person name="Zehner S."/>
            <person name="Gottfert M."/>
        </authorList>
    </citation>
    <scope>NUCLEOTIDE SEQUENCE [LARGE SCALE GENOMIC DNA]</scope>
    <source>
        <strain evidence="3 4">HH103</strain>
    </source>
</reference>
<name>G9A6B2_SINF1</name>
<dbReference type="KEGG" id="sfh:SFHH103_03931"/>
<feature type="transmembrane region" description="Helical" evidence="2">
    <location>
        <begin position="541"/>
        <end position="561"/>
    </location>
</feature>
<dbReference type="Proteomes" id="UP000007735">
    <property type="component" value="Chromosome"/>
</dbReference>
<dbReference type="AlphaFoldDB" id="G9A6B2"/>
<accession>G9A6B2</accession>
<dbReference type="STRING" id="1117943.SFHH103_03931"/>
<keyword evidence="2" id="KW-1133">Transmembrane helix</keyword>
<keyword evidence="2" id="KW-0812">Transmembrane</keyword>
<dbReference type="PATRIC" id="fig|380.5.peg.4151"/>
<feature type="region of interest" description="Disordered" evidence="1">
    <location>
        <begin position="1"/>
        <end position="32"/>
    </location>
</feature>
<organism evidence="3 4">
    <name type="scientific">Sinorhizobium fredii (strain HH103)</name>
    <dbReference type="NCBI Taxonomy" id="1117943"/>
    <lineage>
        <taxon>Bacteria</taxon>
        <taxon>Pseudomonadati</taxon>
        <taxon>Pseudomonadota</taxon>
        <taxon>Alphaproteobacteria</taxon>
        <taxon>Hyphomicrobiales</taxon>
        <taxon>Rhizobiaceae</taxon>
        <taxon>Sinorhizobium/Ensifer group</taxon>
        <taxon>Sinorhizobium</taxon>
    </lineage>
</organism>
<evidence type="ECO:0000256" key="1">
    <source>
        <dbReference type="SAM" id="MobiDB-lite"/>
    </source>
</evidence>
<sequence>MQVHASDVRCHGVNPPHDPHCRTGRSAPSGENLTLGTRRRFPFWVSCLTCRPQGHLQTIREVSPQRTSSLRGTRNRSFTRAYRRTYRRDEAVTKGKCRQSGGAWKRISRRVLWVRSRRRRGRVTDNDSEAEWALKSANENVYYCLATLHGEPESGRLGDLLDRNRNEWQRWLEAGIHNGSAAVRGELTSLLRSRMGNANVELPDSARPADFSDTIFERRLFLGGYKFPAGARFDRSVFERGIDATKASFDEDLSLVSAKIKVRGNFRGETFNYVNLDNLEVEGQLGFAGEVRGEFSMRECTVSGDTVFSHMYFNSHVYFGSARLGRVRFVEPKFSESADFAHAEFAGDVDFINAMFHSGSVFIDAVFGASAEFRGTAFKDRAWFDRTEWRGARVSFTNVRFEAGGRFRGATFVKCVPDFRGAVLHEATELDGVTWPAIFNKGTDQQANLYAYERLKLEMERLKKHEDEQFFFRQELRVRRALMKPWSPGWLLNSAYEKVSGYGESIMRPLVGMGALAAAGFVGLTLLPVSSKMSPSSGMAAIPLPCGSAAQLSLLNLLSFLPMRREAIDALALNDLQFNWIFRAISAVEALGGAVLLFLLALALKNRFRMR</sequence>